<accession>A0ABU0JB39</accession>
<feature type="region of interest" description="Disordered" evidence="1">
    <location>
        <begin position="1151"/>
        <end position="1254"/>
    </location>
</feature>
<dbReference type="Pfam" id="PF05170">
    <property type="entry name" value="AsmA"/>
    <property type="match status" value="1"/>
</dbReference>
<evidence type="ECO:0000256" key="1">
    <source>
        <dbReference type="SAM" id="MobiDB-lite"/>
    </source>
</evidence>
<dbReference type="InterPro" id="IPR052894">
    <property type="entry name" value="AsmA-related"/>
</dbReference>
<keyword evidence="3" id="KW-0689">Ribosomal protein</keyword>
<feature type="compositionally biased region" description="Basic and acidic residues" evidence="1">
    <location>
        <begin position="1153"/>
        <end position="1181"/>
    </location>
</feature>
<proteinExistence type="predicted"/>
<dbReference type="EMBL" id="JAUSVX010000009">
    <property type="protein sequence ID" value="MDQ0471486.1"/>
    <property type="molecule type" value="Genomic_DNA"/>
</dbReference>
<evidence type="ECO:0000313" key="4">
    <source>
        <dbReference type="Proteomes" id="UP001242480"/>
    </source>
</evidence>
<dbReference type="GO" id="GO:0005840">
    <property type="term" value="C:ribosome"/>
    <property type="evidence" value="ECO:0007669"/>
    <property type="project" value="UniProtKB-KW"/>
</dbReference>
<dbReference type="PANTHER" id="PTHR30441">
    <property type="entry name" value="DUF748 DOMAIN-CONTAINING PROTEIN"/>
    <property type="match status" value="1"/>
</dbReference>
<dbReference type="PANTHER" id="PTHR30441:SF4">
    <property type="entry name" value="PROTEIN ASMA"/>
    <property type="match status" value="1"/>
</dbReference>
<comment type="caution">
    <text evidence="3">The sequence shown here is derived from an EMBL/GenBank/DDBJ whole genome shotgun (WGS) entry which is preliminary data.</text>
</comment>
<reference evidence="3 4" key="1">
    <citation type="submission" date="2023-07" db="EMBL/GenBank/DDBJ databases">
        <title>Genomic Encyclopedia of Type Strains, Phase IV (KMG-IV): sequencing the most valuable type-strain genomes for metagenomic binning, comparative biology and taxonomic classification.</title>
        <authorList>
            <person name="Goeker M."/>
        </authorList>
    </citation>
    <scope>NUCLEOTIDE SEQUENCE [LARGE SCALE GENOMIC DNA]</scope>
    <source>
        <strain evidence="3 4">DSM 19619</strain>
    </source>
</reference>
<sequence length="1254" mass="127915">MSGVREALTVVGFLLIVAFAALFAAPLYVDWNNWRETIAQRLTDHLGVPVRIEGAVEAHVLPQPWLSLHRVSIGEPGGTTQLTVEGVDGDLSLTALLRGDFELSNLVLTSPKLTMTAGPDGRIQPLSHQAAPGAASIDSFEVQDGSIHFADPASGQELTVDGLRLVGEARSLSGPFKAEGGLQIAGVPHTLKIATGAASERGLTIKATLVPADRPLTLDFDGAIRMQEGRPAFEGIGTLARIPVDMRGDKAPPEEPWTLAAHMTLTAAAMTADNVAVQIGPDERALKLTGTAEMAIGKDTRLDARLAAMQVDLDRFAGATPERGIAPLAALRRLKEALPAVAVTAVPAVIALKAQGVMLGGQLLQDVTAELHSDGTAWSITGLQAGLPGQGRLSLAGDVQSVDGKERFAGTMSLHARQASSLLAWMQGVDRVTAPNAARRLDLDTAVTADGDSVSLSKLRLAIDDATVQGRLLWARLAPDSDAGRVEADLTAKRLDLDLLPSAAALLPGASSAFSEVDVTLSAESLALAGVEAKTASGRVKVGGKLVVLEDVVVDDLGGTSLHANGRIDNIGAVPQGEIRVAVDGSDLTGLATALRRSPLPAGLLDAFAERAPELSPTRADIVVSFGADRRVTLDGKLGGTVTQFSLDLTGDAARPDLDARLRADSLDVVKLLRQIGLSPLPLTIPGRSTFQAALAGPLEGPARWSASFDGAGIGLQGSGKATGLTTTPAVDGRVRAQSNDVLAPAQLFGVALPGVLPGDVAEIDTGFRATKGRLVLDDLTGAMFGVPLAGAIAITPGSPGSLSSPGSPGTPASPVRVEGRLNLQTADALQLGSLATGSDLLASPSSGSVWSGTPFGAGALDGVTGQLALTADSLVLSPRLPAATEARAVLTLEPGAVSIDGLKAKLGGGVLSASLRYSRAAQQAALTGSVALAGAALDTREVSGRLDLSADVQGTGPTPAALVTSLTGGGTVALHQPRLPRLSETAFGTTVAAVDGGLAPELGRVRPLFEQSLAQAPLPLGDIGGSLSLAGGVLRLATTTARGATTGVSLSGALDLSAMTAKADLLLAPAAPSDGFGGPPPAIQVSIGGPLDALRRQVDVSSLTAWLTVRAAEQEAKKLEALEAEKQARDKALEDARRAEAARMQKLVDAQRAADEARKAEEARKAAEAQKRLDDARAAEQPRQPAPPTLPLTTPTLAQPPAAPTAPAAPQTPSLAVPPTAIPPVGATQPVPLPHFPAIEARPPAPASPSPGG</sequence>
<evidence type="ECO:0000259" key="2">
    <source>
        <dbReference type="Pfam" id="PF05170"/>
    </source>
</evidence>
<keyword evidence="3" id="KW-0687">Ribonucleoprotein</keyword>
<organism evidence="3 4">
    <name type="scientific">Labrys wisconsinensis</name>
    <dbReference type="NCBI Taxonomy" id="425677"/>
    <lineage>
        <taxon>Bacteria</taxon>
        <taxon>Pseudomonadati</taxon>
        <taxon>Pseudomonadota</taxon>
        <taxon>Alphaproteobacteria</taxon>
        <taxon>Hyphomicrobiales</taxon>
        <taxon>Xanthobacteraceae</taxon>
        <taxon>Labrys</taxon>
    </lineage>
</organism>
<gene>
    <name evidence="3" type="ORF">QO011_004511</name>
</gene>
<dbReference type="Proteomes" id="UP001242480">
    <property type="component" value="Unassembled WGS sequence"/>
</dbReference>
<evidence type="ECO:0000313" key="3">
    <source>
        <dbReference type="EMBL" id="MDQ0471486.1"/>
    </source>
</evidence>
<feature type="compositionally biased region" description="Low complexity" evidence="1">
    <location>
        <begin position="1192"/>
        <end position="1214"/>
    </location>
</feature>
<name>A0ABU0JB39_9HYPH</name>
<dbReference type="InterPro" id="IPR007844">
    <property type="entry name" value="AsmA"/>
</dbReference>
<keyword evidence="4" id="KW-1185">Reference proteome</keyword>
<protein>
    <submittedName>
        <fullName evidence="3">Large subunit ribosomal protein L24</fullName>
    </submittedName>
</protein>
<feature type="compositionally biased region" description="Pro residues" evidence="1">
    <location>
        <begin position="1244"/>
        <end position="1254"/>
    </location>
</feature>
<feature type="domain" description="AsmA" evidence="2">
    <location>
        <begin position="9"/>
        <end position="122"/>
    </location>
</feature>